<dbReference type="AlphaFoldDB" id="R0KQ11"/>
<dbReference type="HOGENOM" id="CLU_605647_0_0_1"/>
<gene>
    <name evidence="1" type="ORF">NBO_364g0012</name>
</gene>
<accession>R0KQ11</accession>
<sequence>MKLEIFLLFLSKIKSSTEEYTIRIINVKETESIQRDKQLMGKDLSGFVEVVTSKQRNERNDQVVSRKNYELISEKSANETVITINSDCPESSRKTDSDDDHEKLQFNLIYSIENFLIASLKYFLIENEQNKSYLYFKMTCDDNPFTLYHYKSYKRCFWYLWTLSKKIKVLNFERNNFSVNQKMLSLFSYPQQSESIIGKLYERLCFKYESQLYDQMEVQLTILDLKNVVRVLINELSSVKWFFLITDTFTEEKYIEVFANMIIDLIKKSSFRNNAQQLIEYCNENMNSELNNLQYHIESELSTFDYLIKQVCDENNIYPRNDDDFKTLEKITCDFFNLCVYLLSSQSKTPLLHLAPANNYNRQFKLLKMAEIELEEHGFIHDVISFDSNGNETILKINKNVFVGRNCRTLYLSLDLMRELNTQSIKIDVGDDKLVIIDLKIHSELLFTESEI</sequence>
<reference evidence="1 2" key="1">
    <citation type="journal article" date="2013" name="BMC Genomics">
        <title>Comparative genomics of parasitic silkworm microsporidia reveal an association between genome expansion and host adaptation.</title>
        <authorList>
            <person name="Pan G."/>
            <person name="Xu J."/>
            <person name="Li T."/>
            <person name="Xia Q."/>
            <person name="Liu S.L."/>
            <person name="Zhang G."/>
            <person name="Li S."/>
            <person name="Li C."/>
            <person name="Liu H."/>
            <person name="Yang L."/>
            <person name="Liu T."/>
            <person name="Zhang X."/>
            <person name="Wu Z."/>
            <person name="Fan W."/>
            <person name="Dang X."/>
            <person name="Xiang H."/>
            <person name="Tao M."/>
            <person name="Li Y."/>
            <person name="Hu J."/>
            <person name="Li Z."/>
            <person name="Lin L."/>
            <person name="Luo J."/>
            <person name="Geng L."/>
            <person name="Wang L."/>
            <person name="Long M."/>
            <person name="Wan Y."/>
            <person name="He N."/>
            <person name="Zhang Z."/>
            <person name="Lu C."/>
            <person name="Keeling P.J."/>
            <person name="Wang J."/>
            <person name="Xiang Z."/>
            <person name="Zhou Z."/>
        </authorList>
    </citation>
    <scope>NUCLEOTIDE SEQUENCE [LARGE SCALE GENOMIC DNA]</scope>
    <source>
        <strain evidence="2">CQ1 / CVCC 102059</strain>
    </source>
</reference>
<dbReference type="Proteomes" id="UP000016927">
    <property type="component" value="Unassembled WGS sequence"/>
</dbReference>
<evidence type="ECO:0000313" key="2">
    <source>
        <dbReference type="Proteomes" id="UP000016927"/>
    </source>
</evidence>
<dbReference type="VEuPathDB" id="MicrosporidiaDB:NBO_364g0012"/>
<organism evidence="1 2">
    <name type="scientific">Nosema bombycis (strain CQ1 / CVCC 102059)</name>
    <name type="common">Microsporidian parasite</name>
    <name type="synonym">Pebrine of silkworm</name>
    <dbReference type="NCBI Taxonomy" id="578461"/>
    <lineage>
        <taxon>Eukaryota</taxon>
        <taxon>Fungi</taxon>
        <taxon>Fungi incertae sedis</taxon>
        <taxon>Microsporidia</taxon>
        <taxon>Nosematidae</taxon>
        <taxon>Nosema</taxon>
    </lineage>
</organism>
<name>R0KQ11_NOSB1</name>
<evidence type="ECO:0000313" key="1">
    <source>
        <dbReference type="EMBL" id="EOB12806.1"/>
    </source>
</evidence>
<dbReference type="EMBL" id="KB909272">
    <property type="protein sequence ID" value="EOB12806.1"/>
    <property type="molecule type" value="Genomic_DNA"/>
</dbReference>
<feature type="non-terminal residue" evidence="1">
    <location>
        <position position="452"/>
    </location>
</feature>
<protein>
    <submittedName>
        <fullName evidence="1">Uncharacterized protein</fullName>
    </submittedName>
</protein>
<keyword evidence="2" id="KW-1185">Reference proteome</keyword>
<proteinExistence type="predicted"/>